<keyword evidence="3" id="KW-1185">Reference proteome</keyword>
<gene>
    <name evidence="1" type="ORF">PHYPA_009010</name>
</gene>
<dbReference type="EMBL" id="ABEU02000006">
    <property type="protein sequence ID" value="PNR52636.1"/>
    <property type="molecule type" value="Genomic_DNA"/>
</dbReference>
<proteinExistence type="predicted"/>
<evidence type="ECO:0000313" key="2">
    <source>
        <dbReference type="EnsemblPlants" id="Pp3c6_15980V3.1"/>
    </source>
</evidence>
<accession>A0A2K1KFS7</accession>
<name>A0A2K1KFS7_PHYPA</name>
<protein>
    <submittedName>
        <fullName evidence="1 2">Uncharacterized protein</fullName>
    </submittedName>
</protein>
<evidence type="ECO:0000313" key="1">
    <source>
        <dbReference type="EMBL" id="PNR52636.1"/>
    </source>
</evidence>
<dbReference type="Proteomes" id="UP000006727">
    <property type="component" value="Chromosome 6"/>
</dbReference>
<reference evidence="1 3" key="1">
    <citation type="journal article" date="2008" name="Science">
        <title>The Physcomitrella genome reveals evolutionary insights into the conquest of land by plants.</title>
        <authorList>
            <person name="Rensing S."/>
            <person name="Lang D."/>
            <person name="Zimmer A."/>
            <person name="Terry A."/>
            <person name="Salamov A."/>
            <person name="Shapiro H."/>
            <person name="Nishiyama T."/>
            <person name="Perroud P.-F."/>
            <person name="Lindquist E."/>
            <person name="Kamisugi Y."/>
            <person name="Tanahashi T."/>
            <person name="Sakakibara K."/>
            <person name="Fujita T."/>
            <person name="Oishi K."/>
            <person name="Shin-I T."/>
            <person name="Kuroki Y."/>
            <person name="Toyoda A."/>
            <person name="Suzuki Y."/>
            <person name="Hashimoto A."/>
            <person name="Yamaguchi K."/>
            <person name="Sugano A."/>
            <person name="Kohara Y."/>
            <person name="Fujiyama A."/>
            <person name="Anterola A."/>
            <person name="Aoki S."/>
            <person name="Ashton N."/>
            <person name="Barbazuk W.B."/>
            <person name="Barker E."/>
            <person name="Bennetzen J."/>
            <person name="Bezanilla M."/>
            <person name="Blankenship R."/>
            <person name="Cho S.H."/>
            <person name="Dutcher S."/>
            <person name="Estelle M."/>
            <person name="Fawcett J.A."/>
            <person name="Gundlach H."/>
            <person name="Hanada K."/>
            <person name="Heyl A."/>
            <person name="Hicks K.A."/>
            <person name="Hugh J."/>
            <person name="Lohr M."/>
            <person name="Mayer K."/>
            <person name="Melkozernov A."/>
            <person name="Murata T."/>
            <person name="Nelson D."/>
            <person name="Pils B."/>
            <person name="Prigge M."/>
            <person name="Reiss B."/>
            <person name="Renner T."/>
            <person name="Rombauts S."/>
            <person name="Rushton P."/>
            <person name="Sanderfoot A."/>
            <person name="Schween G."/>
            <person name="Shiu S.-H."/>
            <person name="Stueber K."/>
            <person name="Theodoulou F.L."/>
            <person name="Tu H."/>
            <person name="Van de Peer Y."/>
            <person name="Verrier P.J."/>
            <person name="Waters E."/>
            <person name="Wood A."/>
            <person name="Yang L."/>
            <person name="Cove D."/>
            <person name="Cuming A."/>
            <person name="Hasebe M."/>
            <person name="Lucas S."/>
            <person name="Mishler D.B."/>
            <person name="Reski R."/>
            <person name="Grigoriev I."/>
            <person name="Quatrano R.S."/>
            <person name="Boore J.L."/>
        </authorList>
    </citation>
    <scope>NUCLEOTIDE SEQUENCE [LARGE SCALE GENOMIC DNA]</scope>
    <source>
        <strain evidence="2 3">cv. Gransden 2004</strain>
    </source>
</reference>
<reference evidence="2" key="3">
    <citation type="submission" date="2020-12" db="UniProtKB">
        <authorList>
            <consortium name="EnsemblPlants"/>
        </authorList>
    </citation>
    <scope>IDENTIFICATION</scope>
</reference>
<dbReference type="EnsemblPlants" id="Pp3c6_15980V3.1">
    <property type="protein sequence ID" value="Pp3c6_15980V3.1"/>
    <property type="gene ID" value="Pp3c6_15980"/>
</dbReference>
<dbReference type="AlphaFoldDB" id="A0A2K1KFS7"/>
<organism evidence="1">
    <name type="scientific">Physcomitrium patens</name>
    <name type="common">Spreading-leaved earth moss</name>
    <name type="synonym">Physcomitrella patens</name>
    <dbReference type="NCBI Taxonomy" id="3218"/>
    <lineage>
        <taxon>Eukaryota</taxon>
        <taxon>Viridiplantae</taxon>
        <taxon>Streptophyta</taxon>
        <taxon>Embryophyta</taxon>
        <taxon>Bryophyta</taxon>
        <taxon>Bryophytina</taxon>
        <taxon>Bryopsida</taxon>
        <taxon>Funariidae</taxon>
        <taxon>Funariales</taxon>
        <taxon>Funariaceae</taxon>
        <taxon>Physcomitrium</taxon>
    </lineage>
</organism>
<sequence length="77" mass="9077">MILVNTWLKNPIICFQHELKRMPITKQTRFILGIEDVKVFERKCKSKLICIEQTKIWQSDMNLIKGGYAIVITFHIA</sequence>
<reference evidence="1 3" key="2">
    <citation type="journal article" date="2018" name="Plant J.">
        <title>The Physcomitrella patens chromosome-scale assembly reveals moss genome structure and evolution.</title>
        <authorList>
            <person name="Lang D."/>
            <person name="Ullrich K.K."/>
            <person name="Murat F."/>
            <person name="Fuchs J."/>
            <person name="Jenkins J."/>
            <person name="Haas F.B."/>
            <person name="Piednoel M."/>
            <person name="Gundlach H."/>
            <person name="Van Bel M."/>
            <person name="Meyberg R."/>
            <person name="Vives C."/>
            <person name="Morata J."/>
            <person name="Symeonidi A."/>
            <person name="Hiss M."/>
            <person name="Muchero W."/>
            <person name="Kamisugi Y."/>
            <person name="Saleh O."/>
            <person name="Blanc G."/>
            <person name="Decker E.L."/>
            <person name="van Gessel N."/>
            <person name="Grimwood J."/>
            <person name="Hayes R.D."/>
            <person name="Graham S.W."/>
            <person name="Gunter L.E."/>
            <person name="McDaniel S.F."/>
            <person name="Hoernstein S.N.W."/>
            <person name="Larsson A."/>
            <person name="Li F.W."/>
            <person name="Perroud P.F."/>
            <person name="Phillips J."/>
            <person name="Ranjan P."/>
            <person name="Rokshar D.S."/>
            <person name="Rothfels C.J."/>
            <person name="Schneider L."/>
            <person name="Shu S."/>
            <person name="Stevenson D.W."/>
            <person name="Thummler F."/>
            <person name="Tillich M."/>
            <person name="Villarreal Aguilar J.C."/>
            <person name="Widiez T."/>
            <person name="Wong G.K."/>
            <person name="Wymore A."/>
            <person name="Zhang Y."/>
            <person name="Zimmer A.D."/>
            <person name="Quatrano R.S."/>
            <person name="Mayer K.F.X."/>
            <person name="Goodstein D."/>
            <person name="Casacuberta J.M."/>
            <person name="Vandepoele K."/>
            <person name="Reski R."/>
            <person name="Cuming A.C."/>
            <person name="Tuskan G.A."/>
            <person name="Maumus F."/>
            <person name="Salse J."/>
            <person name="Schmutz J."/>
            <person name="Rensing S.A."/>
        </authorList>
    </citation>
    <scope>NUCLEOTIDE SEQUENCE [LARGE SCALE GENOMIC DNA]</scope>
    <source>
        <strain evidence="2 3">cv. Gransden 2004</strain>
    </source>
</reference>
<dbReference type="InParanoid" id="A0A2K1KFS7"/>
<evidence type="ECO:0000313" key="3">
    <source>
        <dbReference type="Proteomes" id="UP000006727"/>
    </source>
</evidence>
<dbReference type="Gramene" id="Pp3c6_15980V3.1">
    <property type="protein sequence ID" value="Pp3c6_15980V3.1"/>
    <property type="gene ID" value="Pp3c6_15980"/>
</dbReference>